<gene>
    <name evidence="4" type="ORF">N011_13910</name>
</gene>
<organism evidence="4">
    <name type="scientific">Pseudomonas syringae CC1417</name>
    <dbReference type="NCBI Taxonomy" id="1357272"/>
    <lineage>
        <taxon>Bacteria</taxon>
        <taxon>Pseudomonadati</taxon>
        <taxon>Pseudomonadota</taxon>
        <taxon>Gammaproteobacteria</taxon>
        <taxon>Pseudomonadales</taxon>
        <taxon>Pseudomonadaceae</taxon>
        <taxon>Pseudomonas</taxon>
        <taxon>Pseudomonas syringae</taxon>
    </lineage>
</organism>
<feature type="region of interest" description="Disordered" evidence="1">
    <location>
        <begin position="662"/>
        <end position="687"/>
    </location>
</feature>
<reference evidence="4" key="2">
    <citation type="submission" date="2024-07" db="EMBL/GenBank/DDBJ databases">
        <title>A complete genome sequence for Pseudomonas syringae CC1417.</title>
        <authorList>
            <person name="Baltrus D.A."/>
        </authorList>
    </citation>
    <scope>NUCLEOTIDE SEQUENCE</scope>
    <source>
        <strain evidence="4">CC1417</strain>
    </source>
</reference>
<name>A0AAU8LAA1_PSESX</name>
<dbReference type="RefSeq" id="WP_024694410.1">
    <property type="nucleotide sequence ID" value="NZ_CP159362.1"/>
</dbReference>
<sequence length="687" mass="79800">MQSELKSLSKIFTEVIFRIPDYQRGYSWEEKHLKDFWGDIEQLPDGKNHYTGVLTLEPVSKVNYDRWEDDTWIIEAKHYSAMYVVDGQQRLTTAIVLLQSILDRIKDDELLNFTSKSEIQKKYIFERKGGGISISYLFGYEKDNPSYEFLKKNIFGEDSVNHAITEDTVYTKNLAAAKKYFSDKLEELTSDEVEKIFTALTQRLLFNIFYIEKDLDVFVTFETMNNRGKLLSHLELLKNRLIYLSTKFDSEQSEREHLRKAINESWKSIYHYLGKIKDASADDDHFLKTHYIFYFGAELLAKKQVDPTLVLSLPRHIRVQHKYKDRLLEEVFTPKRLNNKLNGQDLLTIEDVYGYSQNIKSFVNTYYCMFDPESSDWPPSQVELITKITRVNEYGLFVLAAAAMNKIKGDDLTLLLKAIERAGFLGKLRPYYTILGDLIEKTVELLIEKISVESLAKSLNEACDKFAKSPDFFDAVKNVGKESRPGFYGWAQIRYFMYEYELELKRKSKTSRQLLTWSSDGGNEDYNMDHKTIEHIYPQKATDSYWKGMFKKYTLKEKNILRHSLGNLLPVSHAKNASLSNKGFDVKKGSEKSQVGYKYGCLSEIQVSMCYEWNALQILRRGIHLLEFMEKRWSLKIGDADKKASVLGLSFVLEREGISSASLMADPPATPRPPVERVEDRDDKLEI</sequence>
<accession>A0AAU8LAA1</accession>
<evidence type="ECO:0000313" key="4">
    <source>
        <dbReference type="EMBL" id="XCN65625.1"/>
    </source>
</evidence>
<dbReference type="GO" id="GO:0004519">
    <property type="term" value="F:endonuclease activity"/>
    <property type="evidence" value="ECO:0007669"/>
    <property type="project" value="UniProtKB-KW"/>
</dbReference>
<keyword evidence="4" id="KW-0378">Hydrolase</keyword>
<evidence type="ECO:0000256" key="1">
    <source>
        <dbReference type="SAM" id="MobiDB-lite"/>
    </source>
</evidence>
<evidence type="ECO:0000259" key="3">
    <source>
        <dbReference type="Pfam" id="PF07510"/>
    </source>
</evidence>
<reference evidence="4" key="1">
    <citation type="journal article" date="2014" name="Genome Announc.">
        <title>Draft Genome Sequences of a Phylogenetically Diverse Suite of Pseudomonas syringae Strains from Multiple Source Populations.</title>
        <authorList>
            <person name="Baltrus D.A."/>
            <person name="Yourstone S."/>
            <person name="Lind A."/>
            <person name="Guilbaud C."/>
            <person name="Sands D.C."/>
            <person name="Jones C.D."/>
            <person name="Morris C.E."/>
            <person name="Dangl J.L."/>
        </authorList>
    </citation>
    <scope>NUCLEOTIDE SEQUENCE</scope>
    <source>
        <strain evidence="4">CC1417</strain>
    </source>
</reference>
<dbReference type="AlphaFoldDB" id="A0AAU8LAA1"/>
<dbReference type="InterPro" id="IPR011089">
    <property type="entry name" value="GmrSD_C"/>
</dbReference>
<feature type="domain" description="GmrSD restriction endonucleases N-terminal" evidence="2">
    <location>
        <begin position="9"/>
        <end position="241"/>
    </location>
</feature>
<proteinExistence type="predicted"/>
<protein>
    <submittedName>
        <fullName evidence="4">DUF262 domain-containing HNH endonuclease family protein</fullName>
    </submittedName>
</protein>
<dbReference type="InterPro" id="IPR004919">
    <property type="entry name" value="GmrSD_N"/>
</dbReference>
<feature type="domain" description="GmrSD restriction endonucleases C-terminal" evidence="3">
    <location>
        <begin position="512"/>
        <end position="627"/>
    </location>
</feature>
<keyword evidence="4" id="KW-0255">Endonuclease</keyword>
<keyword evidence="4" id="KW-0540">Nuclease</keyword>
<dbReference type="PANTHER" id="PTHR35149:SF1">
    <property type="entry name" value="DUF5655 DOMAIN-CONTAINING PROTEIN"/>
    <property type="match status" value="1"/>
</dbReference>
<dbReference type="Pfam" id="PF07510">
    <property type="entry name" value="GmrSD_C"/>
    <property type="match status" value="1"/>
</dbReference>
<dbReference type="EMBL" id="CP159362">
    <property type="protein sequence ID" value="XCN65625.1"/>
    <property type="molecule type" value="Genomic_DNA"/>
</dbReference>
<evidence type="ECO:0000259" key="2">
    <source>
        <dbReference type="Pfam" id="PF03235"/>
    </source>
</evidence>
<feature type="compositionally biased region" description="Basic and acidic residues" evidence="1">
    <location>
        <begin position="674"/>
        <end position="687"/>
    </location>
</feature>
<dbReference type="Pfam" id="PF03235">
    <property type="entry name" value="GmrSD_N"/>
    <property type="match status" value="1"/>
</dbReference>
<dbReference type="PANTHER" id="PTHR35149">
    <property type="entry name" value="SLL5132 PROTEIN"/>
    <property type="match status" value="1"/>
</dbReference>